<dbReference type="RefSeq" id="XP_040772520.1">
    <property type="nucleotide sequence ID" value="XM_040916086.1"/>
</dbReference>
<dbReference type="SUPFAM" id="SSF48264">
    <property type="entry name" value="Cytochrome P450"/>
    <property type="match status" value="1"/>
</dbReference>
<sequence length="530" mass="56462">VLIHLARQKVHPREPQVVSCPLPIPFIGHLVLMALQGGHYIRTLGLAHPHLPAFTLVVPFARLYIITSPPLAVAIQRRPVAQLSSNALLPSIVKRAMGLDDRTADIVSRGLDPISGGGGGVGVLAELHAMLTSYLGPGTPLDELTVGSAKELAAELDEYVRTTNLGGNNGPTAEVAAEEDLLPWARRLVVRATSRVLYGSRNPLATASSTSSTKEDLERAFWDFDHGLGRLVAGVLPPSFVARKAYRGREMLTAAFKEYIDAGHYEPTTSSLKESGGNGDGAAPIILNRIRIARAHGFSADGVARSEVSFLFAAIVNTATVAFWVLARVCSDPKLLALIRSELDGIVVKNNKEPSSSSHDRKPTRQLSSSALTAHGCRDCPTLWAVYRETLRLGSNNFSTRLVKEDTVVTAAGLVGEGGAEGGGGYFLQRGGIVQIAGGVMHMNRAIWGEDAAEFQPLRHLAKLRKPQQQQLKRQGEATLGSSAVHPAAFRGFGGGRTLCPGRHFATGEILGFVACVLLRFEIQGVGGGG</sequence>
<reference evidence="5" key="1">
    <citation type="journal article" date="2020" name="Phytopathology">
        <title>Genome sequence of the chestnut blight fungus Cryphonectria parasitica EP155: A fundamental resource for an archetypical invasive plant pathogen.</title>
        <authorList>
            <person name="Crouch J.A."/>
            <person name="Dawe A."/>
            <person name="Aerts A."/>
            <person name="Barry K."/>
            <person name="Churchill A.C.L."/>
            <person name="Grimwood J."/>
            <person name="Hillman B."/>
            <person name="Milgroom M.G."/>
            <person name="Pangilinan J."/>
            <person name="Smith M."/>
            <person name="Salamov A."/>
            <person name="Schmutz J."/>
            <person name="Yadav J."/>
            <person name="Grigoriev I.V."/>
            <person name="Nuss D."/>
        </authorList>
    </citation>
    <scope>NUCLEOTIDE SEQUENCE</scope>
    <source>
        <strain evidence="5">EP155</strain>
    </source>
</reference>
<dbReference type="InterPro" id="IPR036396">
    <property type="entry name" value="Cyt_P450_sf"/>
</dbReference>
<dbReference type="PROSITE" id="PS00086">
    <property type="entry name" value="CYTOCHROME_P450"/>
    <property type="match status" value="1"/>
</dbReference>
<evidence type="ECO:0000256" key="1">
    <source>
        <dbReference type="ARBA" id="ARBA00022723"/>
    </source>
</evidence>
<keyword evidence="3" id="KW-0560">Oxidoreductase</keyword>
<accession>A0A9P5CL10</accession>
<keyword evidence="6" id="KW-1185">Reference proteome</keyword>
<feature type="region of interest" description="Disordered" evidence="4">
    <location>
        <begin position="350"/>
        <end position="371"/>
    </location>
</feature>
<protein>
    <submittedName>
        <fullName evidence="5">Cytochrome P450</fullName>
    </submittedName>
</protein>
<dbReference type="InterPro" id="IPR053007">
    <property type="entry name" value="CYP450_monoxygenase_sec-met"/>
</dbReference>
<dbReference type="GO" id="GO:0016705">
    <property type="term" value="F:oxidoreductase activity, acting on paired donors, with incorporation or reduction of molecular oxygen"/>
    <property type="evidence" value="ECO:0007669"/>
    <property type="project" value="InterPro"/>
</dbReference>
<feature type="non-terminal residue" evidence="5">
    <location>
        <position position="1"/>
    </location>
</feature>
<evidence type="ECO:0000256" key="4">
    <source>
        <dbReference type="SAM" id="MobiDB-lite"/>
    </source>
</evidence>
<dbReference type="GO" id="GO:0020037">
    <property type="term" value="F:heme binding"/>
    <property type="evidence" value="ECO:0007669"/>
    <property type="project" value="InterPro"/>
</dbReference>
<dbReference type="GO" id="GO:0004497">
    <property type="term" value="F:monooxygenase activity"/>
    <property type="evidence" value="ECO:0007669"/>
    <property type="project" value="UniProtKB-KW"/>
</dbReference>
<dbReference type="InterPro" id="IPR017972">
    <property type="entry name" value="Cyt_P450_CS"/>
</dbReference>
<comment type="similarity">
    <text evidence="3">Belongs to the cytochrome P450 family.</text>
</comment>
<keyword evidence="2 3" id="KW-0408">Iron</keyword>
<keyword evidence="3" id="KW-0349">Heme</keyword>
<comment type="caution">
    <text evidence="5">The sequence shown here is derived from an EMBL/GenBank/DDBJ whole genome shotgun (WGS) entry which is preliminary data.</text>
</comment>
<feature type="non-terminal residue" evidence="5">
    <location>
        <position position="530"/>
    </location>
</feature>
<keyword evidence="1 3" id="KW-0479">Metal-binding</keyword>
<dbReference type="Pfam" id="PF00067">
    <property type="entry name" value="p450"/>
    <property type="match status" value="1"/>
</dbReference>
<dbReference type="PANTHER" id="PTHR47582:SF1">
    <property type="entry name" value="P450, PUTATIVE (EUROFUNG)-RELATED"/>
    <property type="match status" value="1"/>
</dbReference>
<evidence type="ECO:0000256" key="3">
    <source>
        <dbReference type="RuleBase" id="RU000461"/>
    </source>
</evidence>
<name>A0A9P5CL10_CRYP1</name>
<keyword evidence="3" id="KW-0503">Monooxygenase</keyword>
<dbReference type="PANTHER" id="PTHR47582">
    <property type="entry name" value="P450, PUTATIVE (EUROFUNG)-RELATED"/>
    <property type="match status" value="1"/>
</dbReference>
<evidence type="ECO:0000313" key="6">
    <source>
        <dbReference type="Proteomes" id="UP000803844"/>
    </source>
</evidence>
<gene>
    <name evidence="5" type="ORF">M406DRAFT_239131</name>
</gene>
<dbReference type="Gene3D" id="1.10.630.10">
    <property type="entry name" value="Cytochrome P450"/>
    <property type="match status" value="1"/>
</dbReference>
<dbReference type="Proteomes" id="UP000803844">
    <property type="component" value="Unassembled WGS sequence"/>
</dbReference>
<dbReference type="OrthoDB" id="1470350at2759"/>
<dbReference type="CDD" id="cd11040">
    <property type="entry name" value="CYP7_CYP8-like"/>
    <property type="match status" value="1"/>
</dbReference>
<evidence type="ECO:0000256" key="2">
    <source>
        <dbReference type="ARBA" id="ARBA00023004"/>
    </source>
</evidence>
<dbReference type="InterPro" id="IPR001128">
    <property type="entry name" value="Cyt_P450"/>
</dbReference>
<dbReference type="EMBL" id="MU032351">
    <property type="protein sequence ID" value="KAF3761541.1"/>
    <property type="molecule type" value="Genomic_DNA"/>
</dbReference>
<dbReference type="GeneID" id="63833215"/>
<dbReference type="GO" id="GO:0005506">
    <property type="term" value="F:iron ion binding"/>
    <property type="evidence" value="ECO:0007669"/>
    <property type="project" value="InterPro"/>
</dbReference>
<organism evidence="5 6">
    <name type="scientific">Cryphonectria parasitica (strain ATCC 38755 / EP155)</name>
    <dbReference type="NCBI Taxonomy" id="660469"/>
    <lineage>
        <taxon>Eukaryota</taxon>
        <taxon>Fungi</taxon>
        <taxon>Dikarya</taxon>
        <taxon>Ascomycota</taxon>
        <taxon>Pezizomycotina</taxon>
        <taxon>Sordariomycetes</taxon>
        <taxon>Sordariomycetidae</taxon>
        <taxon>Diaporthales</taxon>
        <taxon>Cryphonectriaceae</taxon>
        <taxon>Cryphonectria-Endothia species complex</taxon>
        <taxon>Cryphonectria</taxon>
    </lineage>
</organism>
<dbReference type="AlphaFoldDB" id="A0A9P5CL10"/>
<evidence type="ECO:0000313" key="5">
    <source>
        <dbReference type="EMBL" id="KAF3761541.1"/>
    </source>
</evidence>
<proteinExistence type="inferred from homology"/>